<dbReference type="InterPro" id="IPR036595">
    <property type="entry name" value="A-macroglobulin_rcpt-bd_sf"/>
</dbReference>
<protein>
    <submittedName>
        <fullName evidence="2">A1M protein</fullName>
    </submittedName>
</protein>
<dbReference type="GO" id="GO:0005576">
    <property type="term" value="C:extracellular region"/>
    <property type="evidence" value="ECO:0007669"/>
    <property type="project" value="InterPro"/>
</dbReference>
<dbReference type="SUPFAM" id="SSF49410">
    <property type="entry name" value="Alpha-macroglobulin receptor domain"/>
    <property type="match status" value="1"/>
</dbReference>
<dbReference type="Pfam" id="PF07677">
    <property type="entry name" value="A2M_recep"/>
    <property type="match status" value="1"/>
</dbReference>
<evidence type="ECO:0000259" key="1">
    <source>
        <dbReference type="SMART" id="SM01361"/>
    </source>
</evidence>
<dbReference type="AlphaFoldDB" id="A0A7L1V5Y9"/>
<dbReference type="InterPro" id="IPR009048">
    <property type="entry name" value="A-macroglobulin_rcpt-bd"/>
</dbReference>
<name>A0A7L1V5Y9_SITEU</name>
<feature type="non-terminal residue" evidence="2">
    <location>
        <position position="91"/>
    </location>
</feature>
<dbReference type="Proteomes" id="UP000583915">
    <property type="component" value="Unassembled WGS sequence"/>
</dbReference>
<keyword evidence="3" id="KW-1185">Reference proteome</keyword>
<accession>A0A7L1V5Y9</accession>
<dbReference type="PANTHER" id="PTHR11412:SF182">
    <property type="entry name" value="ALPHA-2-MACROGLOBULIN-LIKE PROTEIN 1"/>
    <property type="match status" value="1"/>
</dbReference>
<reference evidence="2 3" key="1">
    <citation type="submission" date="2019-09" db="EMBL/GenBank/DDBJ databases">
        <title>Bird 10,000 Genomes (B10K) Project - Family phase.</title>
        <authorList>
            <person name="Zhang G."/>
        </authorList>
    </citation>
    <scope>NUCLEOTIDE SEQUENCE [LARGE SCALE GENOMIC DNA]</scope>
    <source>
        <strain evidence="2">B10K-DU-002-25</strain>
        <tissue evidence="2">Muscle</tissue>
    </source>
</reference>
<dbReference type="PANTHER" id="PTHR11412">
    <property type="entry name" value="MACROGLOBULIN / COMPLEMENT"/>
    <property type="match status" value="1"/>
</dbReference>
<feature type="non-terminal residue" evidence="2">
    <location>
        <position position="1"/>
    </location>
</feature>
<proteinExistence type="predicted"/>
<evidence type="ECO:0000313" key="2">
    <source>
        <dbReference type="EMBL" id="NXO80714.1"/>
    </source>
</evidence>
<evidence type="ECO:0000313" key="3">
    <source>
        <dbReference type="Proteomes" id="UP000583915"/>
    </source>
</evidence>
<dbReference type="InterPro" id="IPR050473">
    <property type="entry name" value="A2M/Complement_sys"/>
</dbReference>
<sequence>MVIIEVSLLSGFIMTSRSRTLLENTTIVKKIEVKANVVCIYLEKLNDESQTFILQLEQVIQVKNLKPAIIQIYDYYQPGGLQISCYSRWGA</sequence>
<dbReference type="SMART" id="SM01361">
    <property type="entry name" value="A2M_recep"/>
    <property type="match status" value="1"/>
</dbReference>
<gene>
    <name evidence="2" type="primary">A1m</name>
    <name evidence="2" type="ORF">SITEUR_R15539</name>
</gene>
<feature type="domain" description="Alpha-macroglobulin receptor-binding" evidence="1">
    <location>
        <begin position="1"/>
        <end position="86"/>
    </location>
</feature>
<dbReference type="Gene3D" id="2.60.40.690">
    <property type="entry name" value="Alpha-macroglobulin, receptor-binding domain"/>
    <property type="match status" value="1"/>
</dbReference>
<comment type="caution">
    <text evidence="2">The sequence shown here is derived from an EMBL/GenBank/DDBJ whole genome shotgun (WGS) entry which is preliminary data.</text>
</comment>
<organism evidence="2 3">
    <name type="scientific">Sitta europaea</name>
    <name type="common">Eurasian nuthatch</name>
    <dbReference type="NCBI Taxonomy" id="50251"/>
    <lineage>
        <taxon>Eukaryota</taxon>
        <taxon>Metazoa</taxon>
        <taxon>Chordata</taxon>
        <taxon>Craniata</taxon>
        <taxon>Vertebrata</taxon>
        <taxon>Euteleostomi</taxon>
        <taxon>Archelosauria</taxon>
        <taxon>Archosauria</taxon>
        <taxon>Dinosauria</taxon>
        <taxon>Saurischia</taxon>
        <taxon>Theropoda</taxon>
        <taxon>Coelurosauria</taxon>
        <taxon>Aves</taxon>
        <taxon>Neognathae</taxon>
        <taxon>Neoaves</taxon>
        <taxon>Telluraves</taxon>
        <taxon>Australaves</taxon>
        <taxon>Passeriformes</taxon>
        <taxon>Sittidae</taxon>
        <taxon>Sitta</taxon>
    </lineage>
</organism>
<dbReference type="EMBL" id="VXBS01004864">
    <property type="protein sequence ID" value="NXO80714.1"/>
    <property type="molecule type" value="Genomic_DNA"/>
</dbReference>